<keyword evidence="10 11" id="KW-0464">Manganese</keyword>
<dbReference type="PANTHER" id="PTHR31238">
    <property type="entry name" value="GERMIN-LIKE PROTEIN SUBFAMILY 3 MEMBER 3"/>
    <property type="match status" value="1"/>
</dbReference>
<feature type="binding site" evidence="12">
    <location>
        <position position="107"/>
    </location>
    <ligand>
        <name>Mn(2+)</name>
        <dbReference type="ChEBI" id="CHEBI:29035"/>
    </ligand>
</feature>
<dbReference type="FunFam" id="2.60.120.10:FF:000047">
    <property type="entry name" value="Auxin-binding protein ABP19a"/>
    <property type="match status" value="1"/>
</dbReference>
<dbReference type="CDD" id="cd02241">
    <property type="entry name" value="cupin_OxOx"/>
    <property type="match status" value="1"/>
</dbReference>
<dbReference type="Gene3D" id="2.60.120.10">
    <property type="entry name" value="Jelly Rolls"/>
    <property type="match status" value="1"/>
</dbReference>
<dbReference type="Proteomes" id="UP000242715">
    <property type="component" value="Unassembled WGS sequence"/>
</dbReference>
<organism evidence="16 17">
    <name type="scientific">Trifolium subterraneum</name>
    <name type="common">Subterranean clover</name>
    <dbReference type="NCBI Taxonomy" id="3900"/>
    <lineage>
        <taxon>Eukaryota</taxon>
        <taxon>Viridiplantae</taxon>
        <taxon>Streptophyta</taxon>
        <taxon>Embryophyta</taxon>
        <taxon>Tracheophyta</taxon>
        <taxon>Spermatophyta</taxon>
        <taxon>Magnoliopsida</taxon>
        <taxon>eudicotyledons</taxon>
        <taxon>Gunneridae</taxon>
        <taxon>Pentapetalae</taxon>
        <taxon>rosids</taxon>
        <taxon>fabids</taxon>
        <taxon>Fabales</taxon>
        <taxon>Fabaceae</taxon>
        <taxon>Papilionoideae</taxon>
        <taxon>50 kb inversion clade</taxon>
        <taxon>NPAAA clade</taxon>
        <taxon>Hologalegina</taxon>
        <taxon>IRL clade</taxon>
        <taxon>Trifolieae</taxon>
        <taxon>Trifolium</taxon>
    </lineage>
</organism>
<dbReference type="InterPro" id="IPR014710">
    <property type="entry name" value="RmlC-like_jellyroll"/>
</dbReference>
<feature type="binding site" evidence="11">
    <location>
        <position position="107"/>
    </location>
    <ligand>
        <name>oxalate</name>
        <dbReference type="ChEBI" id="CHEBI:30623"/>
    </ligand>
</feature>
<keyword evidence="4 14" id="KW-0964">Secreted</keyword>
<evidence type="ECO:0000313" key="17">
    <source>
        <dbReference type="Proteomes" id="UP000242715"/>
    </source>
</evidence>
<feature type="chain" id="PRO_5019618398" description="Germin-like protein" evidence="14">
    <location>
        <begin position="24"/>
        <end position="212"/>
    </location>
</feature>
<evidence type="ECO:0000256" key="7">
    <source>
        <dbReference type="ARBA" id="ARBA00023157"/>
    </source>
</evidence>
<keyword evidence="3 14" id="KW-0052">Apoplast</keyword>
<evidence type="ECO:0000256" key="13">
    <source>
        <dbReference type="PIRSR" id="PIRSR601929-3"/>
    </source>
</evidence>
<accession>A0A2Z6ML72</accession>
<feature type="binding site" evidence="11">
    <location>
        <position position="112"/>
    </location>
    <ligand>
        <name>oxalate</name>
        <dbReference type="ChEBI" id="CHEBI:30623"/>
    </ligand>
</feature>
<evidence type="ECO:0000256" key="9">
    <source>
        <dbReference type="ARBA" id="ARBA00023180"/>
    </source>
</evidence>
<feature type="binding site" evidence="12">
    <location>
        <position position="112"/>
    </location>
    <ligand>
        <name>Mn(2+)</name>
        <dbReference type="ChEBI" id="CHEBI:29035"/>
    </ligand>
</feature>
<dbReference type="Pfam" id="PF00190">
    <property type="entry name" value="Cupin_1"/>
    <property type="match status" value="1"/>
</dbReference>
<dbReference type="GO" id="GO:0030145">
    <property type="term" value="F:manganese ion binding"/>
    <property type="evidence" value="ECO:0007669"/>
    <property type="project" value="UniProtKB-UniRule"/>
</dbReference>
<dbReference type="InterPro" id="IPR006045">
    <property type="entry name" value="Cupin_1"/>
</dbReference>
<keyword evidence="8" id="KW-0675">Receptor</keyword>
<evidence type="ECO:0000256" key="2">
    <source>
        <dbReference type="ARBA" id="ARBA00007456"/>
    </source>
</evidence>
<evidence type="ECO:0000256" key="14">
    <source>
        <dbReference type="RuleBase" id="RU366015"/>
    </source>
</evidence>
<evidence type="ECO:0000256" key="12">
    <source>
        <dbReference type="PIRSR" id="PIRSR601929-2"/>
    </source>
</evidence>
<dbReference type="SUPFAM" id="SSF51182">
    <property type="entry name" value="RmlC-like cupins"/>
    <property type="match status" value="1"/>
</dbReference>
<feature type="binding site" evidence="12">
    <location>
        <position position="105"/>
    </location>
    <ligand>
        <name>Mn(2+)</name>
        <dbReference type="ChEBI" id="CHEBI:29035"/>
    </ligand>
</feature>
<gene>
    <name evidence="16" type="ORF">TSUD_358250</name>
</gene>
<dbReference type="InterPro" id="IPR019780">
    <property type="entry name" value="Germin_Mn-BS"/>
</dbReference>
<evidence type="ECO:0000256" key="11">
    <source>
        <dbReference type="PIRSR" id="PIRSR601929-1"/>
    </source>
</evidence>
<evidence type="ECO:0000256" key="3">
    <source>
        <dbReference type="ARBA" id="ARBA00022523"/>
    </source>
</evidence>
<proteinExistence type="inferred from homology"/>
<evidence type="ECO:0000256" key="10">
    <source>
        <dbReference type="ARBA" id="ARBA00023211"/>
    </source>
</evidence>
<feature type="signal peptide" evidence="14">
    <location>
        <begin position="1"/>
        <end position="23"/>
    </location>
</feature>
<dbReference type="EMBL" id="DF973513">
    <property type="protein sequence ID" value="GAU32958.1"/>
    <property type="molecule type" value="Genomic_DNA"/>
</dbReference>
<evidence type="ECO:0000256" key="6">
    <source>
        <dbReference type="ARBA" id="ARBA00022729"/>
    </source>
</evidence>
<keyword evidence="17" id="KW-1185">Reference proteome</keyword>
<evidence type="ECO:0000256" key="8">
    <source>
        <dbReference type="ARBA" id="ARBA00023170"/>
    </source>
</evidence>
<dbReference type="GO" id="GO:0048046">
    <property type="term" value="C:apoplast"/>
    <property type="evidence" value="ECO:0007669"/>
    <property type="project" value="UniProtKB-SubCell"/>
</dbReference>
<dbReference type="AlphaFoldDB" id="A0A2Z6ML72"/>
<feature type="domain" description="Cupin type-1" evidence="15">
    <location>
        <begin position="58"/>
        <end position="202"/>
    </location>
</feature>
<protein>
    <recommendedName>
        <fullName evidence="14">Germin-like protein</fullName>
    </recommendedName>
</protein>
<keyword evidence="5 11" id="KW-0479">Metal-binding</keyword>
<dbReference type="InterPro" id="IPR011051">
    <property type="entry name" value="RmlC_Cupin_sf"/>
</dbReference>
<evidence type="ECO:0000256" key="1">
    <source>
        <dbReference type="ARBA" id="ARBA00004271"/>
    </source>
</evidence>
<dbReference type="PRINTS" id="PR00325">
    <property type="entry name" value="GERMIN"/>
</dbReference>
<reference evidence="17" key="1">
    <citation type="journal article" date="2017" name="Front. Plant Sci.">
        <title>Climate Clever Clovers: New Paradigm to Reduce the Environmental Footprint of Ruminants by Breeding Low Methanogenic Forages Utilizing Haplotype Variation.</title>
        <authorList>
            <person name="Kaur P."/>
            <person name="Appels R."/>
            <person name="Bayer P.E."/>
            <person name="Keeble-Gagnere G."/>
            <person name="Wang J."/>
            <person name="Hirakawa H."/>
            <person name="Shirasawa K."/>
            <person name="Vercoe P."/>
            <person name="Stefanova K."/>
            <person name="Durmic Z."/>
            <person name="Nichols P."/>
            <person name="Revell C."/>
            <person name="Isobe S.N."/>
            <person name="Edwards D."/>
            <person name="Erskine W."/>
        </authorList>
    </citation>
    <scope>NUCLEOTIDE SEQUENCE [LARGE SCALE GENOMIC DNA]</scope>
    <source>
        <strain evidence="17">cv. Daliak</strain>
    </source>
</reference>
<dbReference type="SMART" id="SM00835">
    <property type="entry name" value="Cupin_1"/>
    <property type="match status" value="1"/>
</dbReference>
<name>A0A2Z6ML72_TRISU</name>
<dbReference type="OrthoDB" id="1419732at2759"/>
<dbReference type="PROSITE" id="PS00725">
    <property type="entry name" value="GERMIN"/>
    <property type="match status" value="1"/>
</dbReference>
<comment type="similarity">
    <text evidence="2 14">Belongs to the germin family.</text>
</comment>
<evidence type="ECO:0000313" key="16">
    <source>
        <dbReference type="EMBL" id="GAU32958.1"/>
    </source>
</evidence>
<keyword evidence="9" id="KW-0325">Glycoprotein</keyword>
<keyword evidence="6 14" id="KW-0732">Signal</keyword>
<feature type="binding site" evidence="12">
    <location>
        <position position="150"/>
    </location>
    <ligand>
        <name>Mn(2+)</name>
        <dbReference type="ChEBI" id="CHEBI:29035"/>
    </ligand>
</feature>
<evidence type="ECO:0000256" key="5">
    <source>
        <dbReference type="ARBA" id="ARBA00022723"/>
    </source>
</evidence>
<comment type="subcellular location">
    <subcellularLocation>
        <location evidence="1 14">Secreted</location>
        <location evidence="1 14">Extracellular space</location>
        <location evidence="1 14">Apoplast</location>
    </subcellularLocation>
</comment>
<dbReference type="InterPro" id="IPR001929">
    <property type="entry name" value="Germin"/>
</dbReference>
<feature type="disulfide bond" evidence="13">
    <location>
        <begin position="29"/>
        <end position="44"/>
    </location>
</feature>
<evidence type="ECO:0000256" key="4">
    <source>
        <dbReference type="ARBA" id="ARBA00022525"/>
    </source>
</evidence>
<sequence>MKMIHIILYFLALLLSYTSNVTSSVNDFCVANLLLPNTPSGYPCKSETLVTENDFVFSKLVPGIPISPFNAGETSASVTNLPGLNGLGISAARVDIGINGTVPMHIHPDATELLIMVEGQMTAGFITPAKLIVKTLNPGDVFVFPKGLMHFQLNSGVGKTYAFAAYSSTNPTLHIIDYLLFGNNLPTPTIEKTTLLDYAQIKKLKAQFGGSG</sequence>
<evidence type="ECO:0000259" key="15">
    <source>
        <dbReference type="SMART" id="SM00835"/>
    </source>
</evidence>
<keyword evidence="7 13" id="KW-1015">Disulfide bond</keyword>